<proteinExistence type="predicted"/>
<dbReference type="Proteomes" id="UP000582837">
    <property type="component" value="Unassembled WGS sequence"/>
</dbReference>
<dbReference type="RefSeq" id="WP_170037310.1">
    <property type="nucleotide sequence ID" value="NZ_JABDTL010000002.1"/>
</dbReference>
<evidence type="ECO:0000313" key="1">
    <source>
        <dbReference type="EMBL" id="MBB6069576.1"/>
    </source>
</evidence>
<accession>A0A841GX89</accession>
<dbReference type="EMBL" id="JACHIA010000002">
    <property type="protein sequence ID" value="MBB6069576.1"/>
    <property type="molecule type" value="Genomic_DNA"/>
</dbReference>
<protein>
    <submittedName>
        <fullName evidence="1">Uncharacterized protein</fullName>
    </submittedName>
</protein>
<reference evidence="1 2" key="1">
    <citation type="submission" date="2020-08" db="EMBL/GenBank/DDBJ databases">
        <title>Genomic Encyclopedia of Type Strains, Phase IV (KMG-IV): sequencing the most valuable type-strain genomes for metagenomic binning, comparative biology and taxonomic classification.</title>
        <authorList>
            <person name="Goeker M."/>
        </authorList>
    </citation>
    <scope>NUCLEOTIDE SEQUENCE [LARGE SCALE GENOMIC DNA]</scope>
    <source>
        <strain evidence="1 2">DSM 29007</strain>
    </source>
</reference>
<sequence length="188" mass="21785">MPRYYYGTVPILAWIINHFLYGGVHYTWLAESFHPLATNPKSSNPYLIYGDLYQPWFWRDRFDRFIREYRSSLRAGVNAMESAARIDNITAARLRRICDEASLEFFYPVVYRVDVDGIVPDRRAVAGSGLEGSREILVPDLREHEFDVLFADQRTDDLFDAMVRRELEGGGTLTPRDVLEILEQRSAA</sequence>
<keyword evidence="2" id="KW-1185">Reference proteome</keyword>
<dbReference type="AlphaFoldDB" id="A0A841GX89"/>
<evidence type="ECO:0000313" key="2">
    <source>
        <dbReference type="Proteomes" id="UP000582837"/>
    </source>
</evidence>
<gene>
    <name evidence="1" type="ORF">HNQ61_001191</name>
</gene>
<organism evidence="1 2">
    <name type="scientific">Longimicrobium terrae</name>
    <dbReference type="NCBI Taxonomy" id="1639882"/>
    <lineage>
        <taxon>Bacteria</taxon>
        <taxon>Pseudomonadati</taxon>
        <taxon>Gemmatimonadota</taxon>
        <taxon>Longimicrobiia</taxon>
        <taxon>Longimicrobiales</taxon>
        <taxon>Longimicrobiaceae</taxon>
        <taxon>Longimicrobium</taxon>
    </lineage>
</organism>
<comment type="caution">
    <text evidence="1">The sequence shown here is derived from an EMBL/GenBank/DDBJ whole genome shotgun (WGS) entry which is preliminary data.</text>
</comment>
<name>A0A841GX89_9BACT</name>